<dbReference type="RefSeq" id="WP_036115366.1">
    <property type="nucleotide sequence ID" value="NZ_JAJA02000001.1"/>
</dbReference>
<dbReference type="InterPro" id="IPR023353">
    <property type="entry name" value="LemA-like_dom_sf"/>
</dbReference>
<dbReference type="GO" id="GO:0016020">
    <property type="term" value="C:membrane"/>
    <property type="evidence" value="ECO:0007669"/>
    <property type="project" value="UniProtKB-SubCell"/>
</dbReference>
<keyword evidence="4" id="KW-1133">Transmembrane helix</keyword>
<dbReference type="Gene3D" id="1.20.1440.20">
    <property type="entry name" value="LemA-like domain"/>
    <property type="match status" value="1"/>
</dbReference>
<dbReference type="PANTHER" id="PTHR34478">
    <property type="entry name" value="PROTEIN LEMA"/>
    <property type="match status" value="1"/>
</dbReference>
<gene>
    <name evidence="7" type="ORF">AZ78_4421</name>
</gene>
<evidence type="ECO:0000256" key="4">
    <source>
        <dbReference type="ARBA" id="ARBA00022989"/>
    </source>
</evidence>
<keyword evidence="8" id="KW-1185">Reference proteome</keyword>
<protein>
    <submittedName>
        <fullName evidence="7">LemA family protein</fullName>
    </submittedName>
</protein>
<dbReference type="Pfam" id="PF04011">
    <property type="entry name" value="LemA"/>
    <property type="match status" value="1"/>
</dbReference>
<feature type="region of interest" description="Disordered" evidence="6">
    <location>
        <begin position="184"/>
        <end position="208"/>
    </location>
</feature>
<name>A0A125MNK7_9GAMM</name>
<sequence length="208" mass="22591">MFRALIVLALTVVLSGCGYNTIQQKDEAVNAAWSQVLNVYKRRADLVPNLVATVKGYASHEQQVLVQVTEARSKVGSINVDANDPASLQQFEQAQGELRGAIGRLLVVSENYPQLKADQGFLSLQTQLEGTENRITVERQRYIAAVQDYNTYLRQFPTNLTAKMFGYSTKPNFTVQNAAEIQEAPKVDFGQPAAAPAPAPAPAPPAGG</sequence>
<reference evidence="7 8" key="1">
    <citation type="journal article" date="2014" name="Genome Announc.">
        <title>Draft Genome Sequence of Lysobacter capsici AZ78, a Bacterium Antagonistic to Plant-Pathogenic Oomycetes.</title>
        <authorList>
            <person name="Puopolo G."/>
            <person name="Sonego P."/>
            <person name="Engelen K."/>
            <person name="Pertot I."/>
        </authorList>
    </citation>
    <scope>NUCLEOTIDE SEQUENCE [LARGE SCALE GENOMIC DNA]</scope>
    <source>
        <strain evidence="7 8">AZ78</strain>
    </source>
</reference>
<evidence type="ECO:0000313" key="8">
    <source>
        <dbReference type="Proteomes" id="UP000023435"/>
    </source>
</evidence>
<organism evidence="7 8">
    <name type="scientific">Lysobacter capsici AZ78</name>
    <dbReference type="NCBI Taxonomy" id="1444315"/>
    <lineage>
        <taxon>Bacteria</taxon>
        <taxon>Pseudomonadati</taxon>
        <taxon>Pseudomonadota</taxon>
        <taxon>Gammaproteobacteria</taxon>
        <taxon>Lysobacterales</taxon>
        <taxon>Lysobacteraceae</taxon>
        <taxon>Lysobacter</taxon>
    </lineage>
</organism>
<comment type="similarity">
    <text evidence="2">Belongs to the LemA family.</text>
</comment>
<keyword evidence="5" id="KW-0472">Membrane</keyword>
<dbReference type="EMBL" id="JAJA02000001">
    <property type="protein sequence ID" value="KWS06861.1"/>
    <property type="molecule type" value="Genomic_DNA"/>
</dbReference>
<dbReference type="SUPFAM" id="SSF140478">
    <property type="entry name" value="LemA-like"/>
    <property type="match status" value="1"/>
</dbReference>
<dbReference type="AlphaFoldDB" id="A0A125MNK7"/>
<accession>A0A125MNK7</accession>
<evidence type="ECO:0000256" key="2">
    <source>
        <dbReference type="ARBA" id="ARBA00008854"/>
    </source>
</evidence>
<proteinExistence type="inferred from homology"/>
<comment type="caution">
    <text evidence="7">The sequence shown here is derived from an EMBL/GenBank/DDBJ whole genome shotgun (WGS) entry which is preliminary data.</text>
</comment>
<dbReference type="GeneID" id="97904814"/>
<comment type="subcellular location">
    <subcellularLocation>
        <location evidence="1">Membrane</location>
        <topology evidence="1">Single-pass membrane protein</topology>
    </subcellularLocation>
</comment>
<dbReference type="InterPro" id="IPR007156">
    <property type="entry name" value="MamQ_LemA"/>
</dbReference>
<dbReference type="PANTHER" id="PTHR34478:SF2">
    <property type="entry name" value="MEMBRANE PROTEIN"/>
    <property type="match status" value="1"/>
</dbReference>
<keyword evidence="3" id="KW-0812">Transmembrane</keyword>
<dbReference type="PROSITE" id="PS51257">
    <property type="entry name" value="PROKAR_LIPOPROTEIN"/>
    <property type="match status" value="1"/>
</dbReference>
<dbReference type="Proteomes" id="UP000023435">
    <property type="component" value="Unassembled WGS sequence"/>
</dbReference>
<evidence type="ECO:0000256" key="3">
    <source>
        <dbReference type="ARBA" id="ARBA00022692"/>
    </source>
</evidence>
<evidence type="ECO:0000256" key="1">
    <source>
        <dbReference type="ARBA" id="ARBA00004167"/>
    </source>
</evidence>
<feature type="compositionally biased region" description="Pro residues" evidence="6">
    <location>
        <begin position="195"/>
        <end position="208"/>
    </location>
</feature>
<evidence type="ECO:0000256" key="5">
    <source>
        <dbReference type="ARBA" id="ARBA00023136"/>
    </source>
</evidence>
<dbReference type="OrthoDB" id="9804152at2"/>
<evidence type="ECO:0000256" key="6">
    <source>
        <dbReference type="SAM" id="MobiDB-lite"/>
    </source>
</evidence>
<evidence type="ECO:0000313" key="7">
    <source>
        <dbReference type="EMBL" id="KWS06861.1"/>
    </source>
</evidence>